<evidence type="ECO:0000313" key="5">
    <source>
        <dbReference type="Proteomes" id="UP000225264"/>
    </source>
</evidence>
<dbReference type="RefSeq" id="WP_001685082.1">
    <property type="nucleotide sequence ID" value="NZ_JBOKNF010000032.1"/>
</dbReference>
<reference evidence="1 5" key="2">
    <citation type="submission" date="2017-10" db="EMBL/GenBank/DDBJ databases">
        <title>Genome and in vitro analysis of Escherichia coli resistant to antibiotic.</title>
        <authorList>
            <person name="Pereira U.P."/>
            <person name="Facimoto C.T."/>
            <person name="Campos P.A."/>
            <person name="Araujo B.F."/>
            <person name="Royer S."/>
            <person name="Goncalves I.R."/>
            <person name="Ferreira M.L."/>
            <person name="Gontijo P."/>
            <person name="Ribas R.M."/>
        </authorList>
    </citation>
    <scope>NUCLEOTIDE SEQUENCE [LARGE SCALE GENOMIC DNA]</scope>
    <source>
        <strain evidence="1 5">UFU_EC98</strain>
    </source>
</reference>
<evidence type="ECO:0000313" key="6">
    <source>
        <dbReference type="Proteomes" id="UP000288459"/>
    </source>
</evidence>
<evidence type="ECO:0000313" key="1">
    <source>
        <dbReference type="EMBL" id="ATP26431.1"/>
    </source>
</evidence>
<reference evidence="3 8" key="4">
    <citation type="submission" date="2019-12" db="EMBL/GenBank/DDBJ databases">
        <title>Enteriobacteria Tanzani isolates_8377-8380.</title>
        <authorList>
            <person name="Subbiah M."/>
            <person name="Call D."/>
        </authorList>
    </citation>
    <scope>NUCLEOTIDE SEQUENCE [LARGE SCALE GENOMIC DNA]</scope>
    <source>
        <strain evidence="3 8">8379wE6</strain>
    </source>
</reference>
<dbReference type="EMBL" id="NPIM01000089">
    <property type="protein sequence ID" value="RVE15588.1"/>
    <property type="molecule type" value="Genomic_DNA"/>
</dbReference>
<dbReference type="Proteomes" id="UP000436482">
    <property type="component" value="Unassembled WGS sequence"/>
</dbReference>
<dbReference type="AlphaFoldDB" id="A0A1V2FR74"/>
<dbReference type="EMBL" id="RYCF01000156">
    <property type="protein sequence ID" value="MQK27188.1"/>
    <property type="molecule type" value="Genomic_DNA"/>
</dbReference>
<evidence type="ECO:0000313" key="7">
    <source>
        <dbReference type="Proteomes" id="UP000359125"/>
    </source>
</evidence>
<reference evidence="4 6" key="1">
    <citation type="submission" date="2017-08" db="EMBL/GenBank/DDBJ databases">
        <title>Sequencing of Escherichia coli CCPM 6219.</title>
        <authorList>
            <person name="Liu S.-L."/>
            <person name="Zhou Y.-J."/>
            <person name="Zhao M.-F."/>
        </authorList>
    </citation>
    <scope>NUCLEOTIDE SEQUENCE [LARGE SCALE GENOMIC DNA]</scope>
    <source>
        <strain evidence="4 6">CCPM 6219</strain>
    </source>
</reference>
<reference evidence="2 7" key="3">
    <citation type="journal article" date="2019" name="Environ. Health Perspect.">
        <title>Inter-host Transmission of Carbapenemase-Producing Escherichia coli among Humans and Backyard Animals.</title>
        <authorList>
            <person name="Li J."/>
            <person name="Bi Z."/>
            <person name="Ma S."/>
            <person name="Chen B."/>
            <person name="Cai C."/>
            <person name="He J."/>
            <person name="Schwarz S."/>
            <person name="Sun C."/>
            <person name="Zhou Y."/>
            <person name="Yin J."/>
            <person name="Hulth A."/>
            <person name="Wang Y."/>
            <person name="Shen Z."/>
            <person name="Wang S."/>
            <person name="Wu C."/>
            <person name="Nilsson L.E."/>
            <person name="Walsh T.R."/>
            <person name="Borjesson S."/>
            <person name="Shen J."/>
            <person name="Sun Q."/>
            <person name="Wang Y."/>
        </authorList>
    </citation>
    <scope>NUCLEOTIDE SEQUENCE [LARGE SCALE GENOMIC DNA]</scope>
    <source>
        <strain evidence="2 7">A016f</strain>
    </source>
</reference>
<dbReference type="Proteomes" id="UP000359125">
    <property type="component" value="Unassembled WGS sequence"/>
</dbReference>
<evidence type="ECO:0000313" key="8">
    <source>
        <dbReference type="Proteomes" id="UP000436482"/>
    </source>
</evidence>
<sequence>MHLKCPQCGSCNTLISSAGKLPSITDNKRSGYISLEFLPEILKEIIKAIKKLFGFLEQCERNNAPVLICMDCGYYERI</sequence>
<dbReference type="EMBL" id="WTQQ01000001">
    <property type="protein sequence ID" value="MWR86782.1"/>
    <property type="molecule type" value="Genomic_DNA"/>
</dbReference>
<name>A0A1V2FR74_ECOLX</name>
<accession>A0A1V2FR74</accession>
<evidence type="ECO:0000313" key="4">
    <source>
        <dbReference type="EMBL" id="RVE15588.1"/>
    </source>
</evidence>
<dbReference type="Proteomes" id="UP000288459">
    <property type="component" value="Unassembled WGS sequence"/>
</dbReference>
<evidence type="ECO:0000313" key="3">
    <source>
        <dbReference type="EMBL" id="MWR86782.1"/>
    </source>
</evidence>
<proteinExistence type="predicted"/>
<protein>
    <submittedName>
        <fullName evidence="3">Uncharacterized protein</fullName>
    </submittedName>
</protein>
<evidence type="ECO:0000313" key="2">
    <source>
        <dbReference type="EMBL" id="MQK27188.1"/>
    </source>
</evidence>
<organism evidence="3 8">
    <name type="scientific">Escherichia coli</name>
    <dbReference type="NCBI Taxonomy" id="562"/>
    <lineage>
        <taxon>Bacteria</taxon>
        <taxon>Pseudomonadati</taxon>
        <taxon>Pseudomonadota</taxon>
        <taxon>Gammaproteobacteria</taxon>
        <taxon>Enterobacterales</taxon>
        <taxon>Enterobacteriaceae</taxon>
        <taxon>Escherichia</taxon>
    </lineage>
</organism>
<dbReference type="EMBL" id="CP024092">
    <property type="protein sequence ID" value="ATP26431.1"/>
    <property type="molecule type" value="Genomic_DNA"/>
</dbReference>
<gene>
    <name evidence="4" type="ORF">CIG67_04800</name>
    <name evidence="1" type="ORF">CQ842_24035</name>
    <name evidence="2" type="ORF">EIZ93_23555</name>
    <name evidence="3" type="ORF">GP979_00285</name>
</gene>